<dbReference type="EMBL" id="CP035282">
    <property type="protein sequence ID" value="QAT61868.1"/>
    <property type="molecule type" value="Genomic_DNA"/>
</dbReference>
<dbReference type="NCBIfam" id="TIGR02591">
    <property type="entry name" value="cas_Csh1"/>
    <property type="match status" value="1"/>
</dbReference>
<dbReference type="InterPro" id="IPR013420">
    <property type="entry name" value="CRISPR-assoc_prot_Cas8b/Csh1_C"/>
</dbReference>
<dbReference type="Pfam" id="PF09484">
    <property type="entry name" value="Cas_TM1802"/>
    <property type="match status" value="1"/>
</dbReference>
<protein>
    <submittedName>
        <fullName evidence="1">TIGR02556 family CRISPR-associated protein</fullName>
    </submittedName>
</protein>
<dbReference type="NCBIfam" id="TIGR02556">
    <property type="entry name" value="cas_TM1802"/>
    <property type="match status" value="1"/>
</dbReference>
<accession>A0A410QDG7</accession>
<dbReference type="RefSeq" id="WP_128752545.1">
    <property type="nucleotide sequence ID" value="NZ_CP035282.1"/>
</dbReference>
<dbReference type="InterPro" id="IPR013389">
    <property type="entry name" value="CRISPR-assoc_prot_Cas8b"/>
</dbReference>
<name>A0A410QDG7_9FIRM</name>
<evidence type="ECO:0000313" key="1">
    <source>
        <dbReference type="EMBL" id="QAT61868.1"/>
    </source>
</evidence>
<sequence length="646" mass="75709">MLEEIIEIGEKILAEQDIIDSRIVKVNIEDDKNNPKKIVIIDFDTANKKVNFKVKEMDENTVSQYLNLGRDGGPNANQWYVTFTNSVSLTSEVVSQLAEKEIPADIKEKLNLITDEFYYDFGEDVTPKYRYMLDWYKIGVISESLKEIYEKYKDESKPYKEVQSYLQKELQKYLEKSKGAKKKQIGLYTLSIDGQAVGSSKWYRDLVKKRLTVQERSSMESKELYCSFCGSKEECTSDLSEMSIKYYTTNQLIFANNFDRKNYDKNMVLCKSCKDKLLTGEKFVQNHMQGKISKLDVYIIPHIIYSSYEFKQKDLYRLSDKLKQTINTANNIENLKIYKYGLQELNEAVGEGNHYLINFAFYKKMNQATKILKLIKDINPGIFEKIGESINEAQFTFEKYFQLIPKRKYQRGLNLVYYMTPIRLSQKVPTQYQNVLNIYEALFYGRKLNREEIISNITECLKINWFEQVDYNVSSPNSKDFIDFRISDGLYYMLFLENMGNVERSKIMDVSKLNLKDNYKGYITDMRYDDQQASLFLLGCLVGAVGRSQNSKAAAADNSGTYKPILNKINFNGMDFVKVKRLSNEILNKLRQEKILRYTEAIFSAHKMLMGLNEKNWKYNKDENLYYILSGYAYETMKKKEEKKDE</sequence>
<dbReference type="Proteomes" id="UP000287969">
    <property type="component" value="Chromosome"/>
</dbReference>
<proteinExistence type="predicted"/>
<dbReference type="OrthoDB" id="1706583at2"/>
<evidence type="ECO:0000313" key="2">
    <source>
        <dbReference type="Proteomes" id="UP000287969"/>
    </source>
</evidence>
<dbReference type="KEGG" id="spoa:EQM13_09810"/>
<organism evidence="1 2">
    <name type="scientific">Acidilutibacter cellobiosedens</name>
    <dbReference type="NCBI Taxonomy" id="2507161"/>
    <lineage>
        <taxon>Bacteria</taxon>
        <taxon>Bacillati</taxon>
        <taxon>Bacillota</taxon>
        <taxon>Tissierellia</taxon>
        <taxon>Tissierellales</taxon>
        <taxon>Acidilutibacteraceae</taxon>
        <taxon>Acidilutibacter</taxon>
    </lineage>
</organism>
<dbReference type="AlphaFoldDB" id="A0A410QDG7"/>
<keyword evidence="2" id="KW-1185">Reference proteome</keyword>
<reference evidence="2" key="1">
    <citation type="submission" date="2019-01" db="EMBL/GenBank/DDBJ databases">
        <title>Draft genomes of a novel of Sporanaerobacter strains.</title>
        <authorList>
            <person name="Ma S."/>
        </authorList>
    </citation>
    <scope>NUCLEOTIDE SEQUENCE [LARGE SCALE GENOMIC DNA]</scope>
    <source>
        <strain evidence="2">NJN-17</strain>
    </source>
</reference>
<gene>
    <name evidence="1" type="ORF">EQM13_09810</name>
</gene>